<reference evidence="2" key="1">
    <citation type="book" date="2010" name="EXTREMOPHILES" publisher="0:0-0">
        <title>Complete genome sequences of ten hyperthermophilic archaea reveal their metabolic capabilities and possible ecological roles.</title>
        <editorList>
            <person name="?"/>
        </editorList>
        <authorList>
            <person name="Ravin N.V."/>
            <person name="Mardanov A.V."/>
            <person name="Bonch-Osmolovskaya E.A."/>
            <person name="Skryabin K.G."/>
        </authorList>
    </citation>
    <scope>NUCLEOTIDE SEQUENCE [LARGE SCALE GENOMIC DNA]</scope>
    <source>
        <strain evidence="2">1505</strain>
    </source>
</reference>
<name>A0A3G1A760_9CREN</name>
<dbReference type="RefSeq" id="WP_148682032.1">
    <property type="nucleotide sequence ID" value="NZ_CP007493.1"/>
</dbReference>
<evidence type="ECO:0000313" key="1">
    <source>
        <dbReference type="EMBL" id="AJB42850.1"/>
    </source>
</evidence>
<dbReference type="KEGG" id="tcb:TCARB_1814"/>
<dbReference type="AlphaFoldDB" id="A0A3G1A760"/>
<accession>A0A3G1A760</accession>
<evidence type="ECO:0000313" key="2">
    <source>
        <dbReference type="Proteomes" id="UP000266720"/>
    </source>
</evidence>
<sequence length="406" mass="47064">MDMATGPEGRRTGPTDLLAELYSRTQLAQSQLGNLFSGQKKYFYKTSEAIVDIFDLPLDKADTLRDFAEKAVNLLDKAYPQAEAKLQKLLKALESNNVKVELGPCAKKTLHVTPEGEKWYVSAHMVEDKRWLISLPIYRVSADAEFPDILNVSDQDLYYLQAGWRASDESYEGDKPKMGTTQQWQVFAWTAVRYGYLRVYLKNLNFNKSGPTIHWVLTAKSWNQQWPTREGKKQAQQVAKRHPLGLLAWYLGDGRRHKHDLLYAVGDDEEYKPKNLIPEILQAAYYTGYGKLLDLLESEKWITLKKIKPRKQPIYATLLGHTFWLVYFYKELSARTLFKDLGEAEKLTKVLADVGLQAKVRTWQYQGRGPYYFVELDQTSVLRLAENNQEWRYALNQIAQKYRKQL</sequence>
<proteinExistence type="predicted"/>
<protein>
    <submittedName>
        <fullName evidence="1">Uncharacterized protein</fullName>
    </submittedName>
</protein>
<dbReference type="GeneID" id="16573422"/>
<organism evidence="1 2">
    <name type="scientific">Thermofilum adornatum 1505</name>
    <dbReference type="NCBI Taxonomy" id="697581"/>
    <lineage>
        <taxon>Archaea</taxon>
        <taxon>Thermoproteota</taxon>
        <taxon>Thermoprotei</taxon>
        <taxon>Thermofilales</taxon>
        <taxon>Thermofilaceae</taxon>
        <taxon>Thermofilum</taxon>
    </lineage>
</organism>
<dbReference type="EMBL" id="CP007493">
    <property type="protein sequence ID" value="AJB42850.1"/>
    <property type="molecule type" value="Genomic_DNA"/>
</dbReference>
<gene>
    <name evidence="1" type="ORF">TCARB_1814</name>
</gene>
<dbReference type="Proteomes" id="UP000266720">
    <property type="component" value="Chromosome"/>
</dbReference>